<dbReference type="InterPro" id="IPR001128">
    <property type="entry name" value="Cyt_P450"/>
</dbReference>
<dbReference type="GO" id="GO:0006412">
    <property type="term" value="P:translation"/>
    <property type="evidence" value="ECO:0007669"/>
    <property type="project" value="InterPro"/>
</dbReference>
<keyword evidence="6 8" id="KW-0408">Iron</keyword>
<evidence type="ECO:0008006" key="14">
    <source>
        <dbReference type="Google" id="ProtNLM"/>
    </source>
</evidence>
<dbReference type="Gene3D" id="1.10.630.10">
    <property type="entry name" value="Cytochrome P450"/>
    <property type="match status" value="1"/>
</dbReference>
<evidence type="ECO:0000256" key="7">
    <source>
        <dbReference type="ARBA" id="ARBA00023274"/>
    </source>
</evidence>
<feature type="domain" description="Large ribosomal subunit protein bL25 L25" evidence="10">
    <location>
        <begin position="54"/>
        <end position="155"/>
    </location>
</feature>
<feature type="binding site" description="axial binding residue" evidence="8">
    <location>
        <position position="737"/>
    </location>
    <ligand>
        <name>heme</name>
        <dbReference type="ChEBI" id="CHEBI:30413"/>
    </ligand>
    <ligandPart>
        <name>Fe</name>
        <dbReference type="ChEBI" id="CHEBI:18248"/>
    </ligandPart>
</feature>
<dbReference type="GO" id="GO:0016705">
    <property type="term" value="F:oxidoreductase activity, acting on paired donors, with incorporation or reduction of molecular oxygen"/>
    <property type="evidence" value="ECO:0007669"/>
    <property type="project" value="InterPro"/>
</dbReference>
<dbReference type="Gene3D" id="2.170.120.20">
    <property type="entry name" value="Ribosomal protein L25, beta domain"/>
    <property type="match status" value="1"/>
</dbReference>
<evidence type="ECO:0000256" key="4">
    <source>
        <dbReference type="ARBA" id="ARBA00022980"/>
    </source>
</evidence>
<dbReference type="SUPFAM" id="SSF48264">
    <property type="entry name" value="Cytochrome P450"/>
    <property type="match status" value="1"/>
</dbReference>
<dbReference type="Pfam" id="PF00067">
    <property type="entry name" value="p450"/>
    <property type="match status" value="1"/>
</dbReference>
<dbReference type="GO" id="GO:1990904">
    <property type="term" value="C:ribonucleoprotein complex"/>
    <property type="evidence" value="ECO:0007669"/>
    <property type="project" value="UniProtKB-KW"/>
</dbReference>
<dbReference type="GO" id="GO:0020037">
    <property type="term" value="F:heme binding"/>
    <property type="evidence" value="ECO:0007669"/>
    <property type="project" value="InterPro"/>
</dbReference>
<keyword evidence="7" id="KW-0687">Ribonucleoprotein</keyword>
<comment type="similarity">
    <text evidence="2">Belongs to the cytochrome P450 family.</text>
</comment>
<organism evidence="12 13">
    <name type="scientific">Deinandra increscens subsp. villosa</name>
    <dbReference type="NCBI Taxonomy" id="3103831"/>
    <lineage>
        <taxon>Eukaryota</taxon>
        <taxon>Viridiplantae</taxon>
        <taxon>Streptophyta</taxon>
        <taxon>Embryophyta</taxon>
        <taxon>Tracheophyta</taxon>
        <taxon>Spermatophyta</taxon>
        <taxon>Magnoliopsida</taxon>
        <taxon>eudicotyledons</taxon>
        <taxon>Gunneridae</taxon>
        <taxon>Pentapetalae</taxon>
        <taxon>asterids</taxon>
        <taxon>campanulids</taxon>
        <taxon>Asterales</taxon>
        <taxon>Asteraceae</taxon>
        <taxon>Asteroideae</taxon>
        <taxon>Heliantheae alliance</taxon>
        <taxon>Madieae</taxon>
        <taxon>Madiinae</taxon>
        <taxon>Deinandra</taxon>
    </lineage>
</organism>
<dbReference type="EMBL" id="JBCNJP010000018">
    <property type="protein sequence ID" value="KAK9063234.1"/>
    <property type="molecule type" value="Genomic_DNA"/>
</dbReference>
<feature type="domain" description="Large ribosomal subunit protein bL25 beta" evidence="11">
    <location>
        <begin position="164"/>
        <end position="247"/>
    </location>
</feature>
<dbReference type="PANTHER" id="PTHR24296">
    <property type="entry name" value="CYTOCHROME P450"/>
    <property type="match status" value="1"/>
</dbReference>
<dbReference type="Proteomes" id="UP001408789">
    <property type="component" value="Unassembled WGS sequence"/>
</dbReference>
<dbReference type="GO" id="GO:0005506">
    <property type="term" value="F:iron ion binding"/>
    <property type="evidence" value="ECO:0007669"/>
    <property type="project" value="InterPro"/>
</dbReference>
<gene>
    <name evidence="12" type="ORF">SSX86_017104</name>
</gene>
<keyword evidence="8" id="KW-0349">Heme</keyword>
<dbReference type="PRINTS" id="PR00463">
    <property type="entry name" value="EP450I"/>
</dbReference>
<reference evidence="12 13" key="1">
    <citation type="submission" date="2024-04" db="EMBL/GenBank/DDBJ databases">
        <title>The reference genome of an endangered Asteraceae, Deinandra increscens subsp. villosa, native to the Central Coast of California.</title>
        <authorList>
            <person name="Guilliams M."/>
            <person name="Hasenstab-Lehman K."/>
            <person name="Meyer R."/>
            <person name="Mcevoy S."/>
        </authorList>
    </citation>
    <scope>NUCLEOTIDE SEQUENCE [LARGE SCALE GENOMIC DNA]</scope>
    <source>
        <tissue evidence="12">Leaf</tissue>
    </source>
</reference>
<protein>
    <recommendedName>
        <fullName evidence="14">Cytochrome P450 monooxygenase</fullName>
    </recommendedName>
</protein>
<dbReference type="GO" id="GO:0003735">
    <property type="term" value="F:structural constituent of ribosome"/>
    <property type="evidence" value="ECO:0007669"/>
    <property type="project" value="InterPro"/>
</dbReference>
<keyword evidence="3 8" id="KW-0479">Metal-binding</keyword>
<dbReference type="AlphaFoldDB" id="A0AAP0D1R1"/>
<keyword evidence="4" id="KW-0689">Ribosomal protein</keyword>
<keyword evidence="13" id="KW-1185">Reference proteome</keyword>
<dbReference type="CDD" id="cd11064">
    <property type="entry name" value="CYP86A"/>
    <property type="match status" value="1"/>
</dbReference>
<name>A0AAP0D1R1_9ASTR</name>
<keyword evidence="5" id="KW-0560">Oxidoreductase</keyword>
<dbReference type="GO" id="GO:0005840">
    <property type="term" value="C:ribosome"/>
    <property type="evidence" value="ECO:0007669"/>
    <property type="project" value="UniProtKB-KW"/>
</dbReference>
<dbReference type="Pfam" id="PF01386">
    <property type="entry name" value="Ribosomal_L25p"/>
    <property type="match status" value="1"/>
</dbReference>
<feature type="transmembrane region" description="Helical" evidence="9">
    <location>
        <begin position="299"/>
        <end position="319"/>
    </location>
</feature>
<feature type="transmembrane region" description="Helical" evidence="9">
    <location>
        <begin position="274"/>
        <end position="293"/>
    </location>
</feature>
<evidence type="ECO:0000256" key="1">
    <source>
        <dbReference type="ARBA" id="ARBA00001971"/>
    </source>
</evidence>
<dbReference type="InterPro" id="IPR011035">
    <property type="entry name" value="Ribosomal_bL25/Gln-tRNA_synth"/>
</dbReference>
<dbReference type="FunFam" id="2.170.120.20:FF:000006">
    <property type="entry name" value="Ribosomal protein L25/Gln-tRNA synthetase, anti-codon-binding domain-containing protein"/>
    <property type="match status" value="1"/>
</dbReference>
<dbReference type="Pfam" id="PF14693">
    <property type="entry name" value="Ribosomal_TL5_C"/>
    <property type="match status" value="1"/>
</dbReference>
<dbReference type="InterPro" id="IPR029751">
    <property type="entry name" value="Ribosomal_L25_dom"/>
</dbReference>
<dbReference type="InterPro" id="IPR002401">
    <property type="entry name" value="Cyt_P450_E_grp-I"/>
</dbReference>
<accession>A0AAP0D1R1</accession>
<keyword evidence="9" id="KW-0472">Membrane</keyword>
<dbReference type="SUPFAM" id="SSF50715">
    <property type="entry name" value="Ribosomal protein L25-like"/>
    <property type="match status" value="1"/>
</dbReference>
<dbReference type="CDD" id="cd00495">
    <property type="entry name" value="Ribosomal_L25_TL5_CTC"/>
    <property type="match status" value="1"/>
</dbReference>
<dbReference type="PRINTS" id="PR00385">
    <property type="entry name" value="P450"/>
</dbReference>
<dbReference type="InterPro" id="IPR020056">
    <property type="entry name" value="Rbsml_bL25/Gln-tRNA_synth_N"/>
</dbReference>
<evidence type="ECO:0000313" key="12">
    <source>
        <dbReference type="EMBL" id="KAK9063234.1"/>
    </source>
</evidence>
<keyword evidence="9" id="KW-0812">Transmembrane</keyword>
<comment type="cofactor">
    <cofactor evidence="1 8">
        <name>heme</name>
        <dbReference type="ChEBI" id="CHEBI:30413"/>
    </cofactor>
</comment>
<evidence type="ECO:0000256" key="3">
    <source>
        <dbReference type="ARBA" id="ARBA00022723"/>
    </source>
</evidence>
<evidence type="ECO:0000256" key="2">
    <source>
        <dbReference type="ARBA" id="ARBA00010617"/>
    </source>
</evidence>
<evidence type="ECO:0000256" key="8">
    <source>
        <dbReference type="PIRSR" id="PIRSR602401-1"/>
    </source>
</evidence>
<proteinExistence type="inferred from homology"/>
<dbReference type="InterPro" id="IPR036396">
    <property type="entry name" value="Cyt_P450_sf"/>
</dbReference>
<dbReference type="Gene3D" id="2.40.240.10">
    <property type="entry name" value="Ribosomal Protein L25, Chain P"/>
    <property type="match status" value="1"/>
</dbReference>
<dbReference type="InterPro" id="IPR037121">
    <property type="entry name" value="Ribosomal_bL25_C"/>
</dbReference>
<dbReference type="InterPro" id="IPR020057">
    <property type="entry name" value="Ribosomal_bL25_b-dom"/>
</dbReference>
<evidence type="ECO:0000256" key="6">
    <source>
        <dbReference type="ARBA" id="ARBA00023004"/>
    </source>
</evidence>
<evidence type="ECO:0000313" key="13">
    <source>
        <dbReference type="Proteomes" id="UP001408789"/>
    </source>
</evidence>
<evidence type="ECO:0000259" key="10">
    <source>
        <dbReference type="Pfam" id="PF01386"/>
    </source>
</evidence>
<sequence>MLAPRQVLTRALLFRHIRQSSTAAALVQDNAELPLTYLEGFPKPDVKHAETIIAIPRGHSGKNISAKERKAGRVPGIVFEQEDGQHGGNKRLISVQNNQIKKLVNHLGRSYFLSRLFDLEVRPDVESEDIIEKVRVLPRLLHLHASTDAVLNVTFIRAPSNALLKVDVPLVFIGDDVSPGLKKGSYLNIIKRTVKFICPADIIPPFIEVDLSELDVGQKLVMGDLKVHPALKLARPKDEPICKIAGARVSEPKKAYTHNYDHLLLNQLLLISKMNTLLVSVILFILTGFYYSIPFMLTLIVLLFLFLAVLLSALLVSYFKELMSNDHRPPVVGSTFNMFIHFDHLFDYMALIAKKHHTFRFITPTHSEVYIADPINVEHILKSNFQNYTKGDHKLILGDLFGNGIFAADGDIWRHQRKLASLEFSTKVLRDFSTAVFRSNTAKLVKKVSDMQIISLQDLLMKSTLDSIFKVGFGFDLDTLSGSDEVSNQFMTAFDDSNCIIFWRYVDLLWRVKRYFSIGSEAALKKNIRVIDNFVYELIERKKEQMKNAKDDRNKEDILSRFLIESEKNPANLTDQYLRDITLSFIIAGKDTTANTLTWFFYMLCKNTLIQEKVALEVKEATGAEYTYSINEFSLKLTEAALDKMHYLHAALTETLRLYPAVPLDGKYSEKDDILPDGFKIKKGDHISYMPYPMGKMTYIWGEDAEEFRPERWLHDGFFQPESPFKFTAFQAGPRICLGKEFAYRQMKIMAAFLVFFFKFHLVDESKEATYRTMFTLHMNKRLFLYAFPRSKP</sequence>
<evidence type="ECO:0000256" key="9">
    <source>
        <dbReference type="SAM" id="Phobius"/>
    </source>
</evidence>
<evidence type="ECO:0000259" key="11">
    <source>
        <dbReference type="Pfam" id="PF14693"/>
    </source>
</evidence>
<dbReference type="GO" id="GO:0004497">
    <property type="term" value="F:monooxygenase activity"/>
    <property type="evidence" value="ECO:0007669"/>
    <property type="project" value="InterPro"/>
</dbReference>
<keyword evidence="9" id="KW-1133">Transmembrane helix</keyword>
<evidence type="ECO:0000256" key="5">
    <source>
        <dbReference type="ARBA" id="ARBA00023002"/>
    </source>
</evidence>
<comment type="caution">
    <text evidence="12">The sequence shown here is derived from an EMBL/GenBank/DDBJ whole genome shotgun (WGS) entry which is preliminary data.</text>
</comment>